<dbReference type="AlphaFoldDB" id="K5XX01"/>
<dbReference type="PROSITE" id="PS00383">
    <property type="entry name" value="TYR_PHOSPHATASE_1"/>
    <property type="match status" value="1"/>
</dbReference>
<reference evidence="9" key="1">
    <citation type="journal article" date="2012" name="Proc. Natl. Acad. Sci. U.S.A.">
        <title>Genome sequence of the button mushroom Agaricus bisporus reveals mechanisms governing adaptation to a humic-rich ecological niche.</title>
        <authorList>
            <person name="Morin E."/>
            <person name="Kohler A."/>
            <person name="Baker A.R."/>
            <person name="Foulongne-Oriol M."/>
            <person name="Lombard V."/>
            <person name="Nagy L.G."/>
            <person name="Ohm R.A."/>
            <person name="Patyshakuliyeva A."/>
            <person name="Brun A."/>
            <person name="Aerts A.L."/>
            <person name="Bailey A.M."/>
            <person name="Billette C."/>
            <person name="Coutinho P.M."/>
            <person name="Deakin G."/>
            <person name="Doddapaneni H."/>
            <person name="Floudas D."/>
            <person name="Grimwood J."/>
            <person name="Hilden K."/>
            <person name="Kuees U."/>
            <person name="LaButti K.M."/>
            <person name="Lapidus A."/>
            <person name="Lindquist E.A."/>
            <person name="Lucas S.M."/>
            <person name="Murat C."/>
            <person name="Riley R.W."/>
            <person name="Salamov A.A."/>
            <person name="Schmutz J."/>
            <person name="Subramanian V."/>
            <person name="Woesten H.A.B."/>
            <person name="Xu J."/>
            <person name="Eastwood D.C."/>
            <person name="Foster G.D."/>
            <person name="Sonnenberg A.S."/>
            <person name="Cullen D."/>
            <person name="de Vries R.P."/>
            <person name="Lundell T."/>
            <person name="Hibbett D.S."/>
            <person name="Henrissat B."/>
            <person name="Burton K.S."/>
            <person name="Kerrigan R.W."/>
            <person name="Challen M.P."/>
            <person name="Grigoriev I.V."/>
            <person name="Martin F."/>
        </authorList>
    </citation>
    <scope>NUCLEOTIDE SEQUENCE [LARGE SCALE GENOMIC DNA]</scope>
    <source>
        <strain evidence="9">JB137-S8 / ATCC MYA-4627 / FGSC 10392</strain>
    </source>
</reference>
<dbReference type="InterPro" id="IPR020422">
    <property type="entry name" value="TYR_PHOSPHATASE_DUAL_dom"/>
</dbReference>
<sequence length="489" mass="54215">MMSDAAASSTSEILKNQLYLGNVAAVKCPDTRKKLGITHVVSVCHEYCPENGTSDTHLHIPVQDTEYEDLLIYLPKTTHFIQNALEEGGRVLVHCVMGVSRSTTVVAAFLMKHKKMDARSALRYIKQRRLQAHPNYGFIKQLDTYSKCQFDPCPTNPVYRSWKKRQEQDVTSFLNQLVDTVSIIPEKLLLSSDFPEDARQAESLLADLGITHVLSISPAELPLSALSATLKSENHHYHINVRNNVKEDLLLAMPGAMQFVEEAMADGLVLVHSLMEVRACTIACACLMKQRNLAPDEAYALIEDSLPLFNPTVKFSRNLELFDACGYQPTRDHSIVQEWLSSNGPEIRSSQSPGFSPESSRRPSGSIIKSTSSISFPKDLRSTTTSREAAISSGSSAPPSSYLSQPMHKRPTNSSRMCNQNHMSPPDTDLGARAKDILSNTGFDLTEFADALKEIEGRPCTSSKKRGNGVQKDVHSPQRKQRAAQSMYC</sequence>
<dbReference type="Gene3D" id="3.90.190.10">
    <property type="entry name" value="Protein tyrosine phosphatase superfamily"/>
    <property type="match status" value="2"/>
</dbReference>
<dbReference type="InterPro" id="IPR000387">
    <property type="entry name" value="Tyr_Pase_dom"/>
</dbReference>
<name>K5XX01_AGABU</name>
<dbReference type="InterPro" id="IPR016130">
    <property type="entry name" value="Tyr_Pase_AS"/>
</dbReference>
<dbReference type="OrthoDB" id="10252009at2759"/>
<dbReference type="OMA" id="IMESRAC"/>
<evidence type="ECO:0000256" key="2">
    <source>
        <dbReference type="ARBA" id="ARBA00013064"/>
    </source>
</evidence>
<dbReference type="CDD" id="cd14498">
    <property type="entry name" value="DSP"/>
    <property type="match status" value="2"/>
</dbReference>
<protein>
    <recommendedName>
        <fullName evidence="2">protein-tyrosine-phosphatase</fullName>
        <ecNumber evidence="2">3.1.3.48</ecNumber>
    </recommendedName>
</protein>
<dbReference type="InParanoid" id="K5XX01"/>
<feature type="region of interest" description="Disordered" evidence="5">
    <location>
        <begin position="344"/>
        <end position="431"/>
    </location>
</feature>
<evidence type="ECO:0000313" key="9">
    <source>
        <dbReference type="Proteomes" id="UP000008493"/>
    </source>
</evidence>
<feature type="domain" description="Tyrosine-protein phosphatase" evidence="6">
    <location>
        <begin position="9"/>
        <end position="151"/>
    </location>
</feature>
<dbReference type="EMBL" id="JH971389">
    <property type="protein sequence ID" value="EKM79805.1"/>
    <property type="molecule type" value="Genomic_DNA"/>
</dbReference>
<evidence type="ECO:0000256" key="5">
    <source>
        <dbReference type="SAM" id="MobiDB-lite"/>
    </source>
</evidence>
<evidence type="ECO:0000256" key="1">
    <source>
        <dbReference type="ARBA" id="ARBA00008601"/>
    </source>
</evidence>
<evidence type="ECO:0000259" key="7">
    <source>
        <dbReference type="PROSITE" id="PS50056"/>
    </source>
</evidence>
<keyword evidence="9" id="KW-1185">Reference proteome</keyword>
<dbReference type="eggNOG" id="KOG1716">
    <property type="taxonomic scope" value="Eukaryota"/>
</dbReference>
<dbReference type="PANTHER" id="PTHR45848:SF4">
    <property type="entry name" value="DUAL SPECIFICITY PROTEIN PHOSPHATASE 12"/>
    <property type="match status" value="1"/>
</dbReference>
<dbReference type="EC" id="3.1.3.48" evidence="2"/>
<dbReference type="HOGENOM" id="CLU_053556_0_0_1"/>
<proteinExistence type="inferred from homology"/>
<dbReference type="SUPFAM" id="SSF52799">
    <property type="entry name" value="(Phosphotyrosine protein) phosphatases II"/>
    <property type="match status" value="2"/>
</dbReference>
<accession>K5XX01</accession>
<feature type="compositionally biased region" description="Low complexity" evidence="5">
    <location>
        <begin position="389"/>
        <end position="406"/>
    </location>
</feature>
<feature type="compositionally biased region" description="Low complexity" evidence="5">
    <location>
        <begin position="349"/>
        <end position="375"/>
    </location>
</feature>
<dbReference type="InterPro" id="IPR000340">
    <property type="entry name" value="Dual-sp_phosphatase_cat-dom"/>
</dbReference>
<dbReference type="SMART" id="SM00195">
    <property type="entry name" value="DSPc"/>
    <property type="match status" value="2"/>
</dbReference>
<dbReference type="GeneID" id="18831025"/>
<feature type="domain" description="Tyrosine specific protein phosphatases" evidence="7">
    <location>
        <begin position="71"/>
        <end position="129"/>
    </location>
</feature>
<evidence type="ECO:0000259" key="6">
    <source>
        <dbReference type="PROSITE" id="PS50054"/>
    </source>
</evidence>
<keyword evidence="3" id="KW-0378">Hydrolase</keyword>
<dbReference type="GO" id="GO:0004725">
    <property type="term" value="F:protein tyrosine phosphatase activity"/>
    <property type="evidence" value="ECO:0007669"/>
    <property type="project" value="UniProtKB-EC"/>
</dbReference>
<gene>
    <name evidence="8" type="ORF">AGABI1DRAFT_72445</name>
</gene>
<feature type="compositionally biased region" description="Polar residues" evidence="5">
    <location>
        <begin position="412"/>
        <end position="423"/>
    </location>
</feature>
<dbReference type="Proteomes" id="UP000008493">
    <property type="component" value="Unassembled WGS sequence"/>
</dbReference>
<evidence type="ECO:0000256" key="4">
    <source>
        <dbReference type="ARBA" id="ARBA00022912"/>
    </source>
</evidence>
<dbReference type="Pfam" id="PF00782">
    <property type="entry name" value="DSPc"/>
    <property type="match status" value="2"/>
</dbReference>
<dbReference type="PANTHER" id="PTHR45848">
    <property type="entry name" value="DUAL SPECIFICITY PROTEIN PHOSPHATASE 12 FAMILY MEMBER"/>
    <property type="match status" value="1"/>
</dbReference>
<comment type="similarity">
    <text evidence="1">Belongs to the protein-tyrosine phosphatase family. Non-receptor class dual specificity subfamily.</text>
</comment>
<dbReference type="RefSeq" id="XP_007328960.1">
    <property type="nucleotide sequence ID" value="XM_007328898.1"/>
</dbReference>
<keyword evidence="4" id="KW-0904">Protein phosphatase</keyword>
<evidence type="ECO:0000313" key="8">
    <source>
        <dbReference type="EMBL" id="EKM79805.1"/>
    </source>
</evidence>
<dbReference type="PROSITE" id="PS50056">
    <property type="entry name" value="TYR_PHOSPHATASE_2"/>
    <property type="match status" value="1"/>
</dbReference>
<organism evidence="8 9">
    <name type="scientific">Agaricus bisporus var. burnettii (strain JB137-S8 / ATCC MYA-4627 / FGSC 10392)</name>
    <name type="common">White button mushroom</name>
    <dbReference type="NCBI Taxonomy" id="597362"/>
    <lineage>
        <taxon>Eukaryota</taxon>
        <taxon>Fungi</taxon>
        <taxon>Dikarya</taxon>
        <taxon>Basidiomycota</taxon>
        <taxon>Agaricomycotina</taxon>
        <taxon>Agaricomycetes</taxon>
        <taxon>Agaricomycetidae</taxon>
        <taxon>Agaricales</taxon>
        <taxon>Agaricineae</taxon>
        <taxon>Agaricaceae</taxon>
        <taxon>Agaricus</taxon>
    </lineage>
</organism>
<dbReference type="KEGG" id="abp:AGABI1DRAFT72445"/>
<evidence type="ECO:0000256" key="3">
    <source>
        <dbReference type="ARBA" id="ARBA00022801"/>
    </source>
</evidence>
<dbReference type="InterPro" id="IPR029021">
    <property type="entry name" value="Prot-tyrosine_phosphatase-like"/>
</dbReference>
<feature type="region of interest" description="Disordered" evidence="5">
    <location>
        <begin position="454"/>
        <end position="489"/>
    </location>
</feature>
<dbReference type="GO" id="GO:0008138">
    <property type="term" value="F:protein tyrosine/serine/threonine phosphatase activity"/>
    <property type="evidence" value="ECO:0007669"/>
    <property type="project" value="TreeGrafter"/>
</dbReference>
<dbReference type="PROSITE" id="PS50054">
    <property type="entry name" value="TYR_PHOSPHATASE_DUAL"/>
    <property type="match status" value="1"/>
</dbReference>